<dbReference type="PROSITE" id="PS00118">
    <property type="entry name" value="PA2_HIS"/>
    <property type="match status" value="1"/>
</dbReference>
<comment type="similarity">
    <text evidence="4">Belongs to the phospholipase A2 family. Group III subfamily.</text>
</comment>
<evidence type="ECO:0000256" key="10">
    <source>
        <dbReference type="ARBA" id="ARBA00023098"/>
    </source>
</evidence>
<dbReference type="GO" id="GO:0016042">
    <property type="term" value="P:lipid catabolic process"/>
    <property type="evidence" value="ECO:0007669"/>
    <property type="project" value="UniProtKB-KW"/>
</dbReference>
<dbReference type="InterPro" id="IPR036444">
    <property type="entry name" value="PLipase_A2_dom_sf"/>
</dbReference>
<dbReference type="Pfam" id="PF05826">
    <property type="entry name" value="Phospholip_A2_2"/>
    <property type="match status" value="1"/>
</dbReference>
<dbReference type="Gene3D" id="1.20.90.10">
    <property type="entry name" value="Phospholipase A2 domain"/>
    <property type="match status" value="1"/>
</dbReference>
<keyword evidence="9" id="KW-0442">Lipid degradation</keyword>
<evidence type="ECO:0000256" key="3">
    <source>
        <dbReference type="ARBA" id="ARBA00004613"/>
    </source>
</evidence>
<dbReference type="AlphaFoldDB" id="A0A224X3N3"/>
<name>A0A224X3N3_9SCOR</name>
<sequence>MFLLMLAGFLLLFVQPLPSAVLQLPHEKKLTGYYQKEQNPYMLIIGRTGKVTHCHQYEDRKEAERVLAALNLEDVVKVTPQIMKDLIKFCTEEERIGIPNDDVKKLFIYPGTKWCGMGDNAVNENELGREKEADSCCRDHDHCKDSIPAFGSKYNLTNYSPFTKSNCNCDKEFHQCLLNAGTEAANVISGLYFTLLKMECFQHTNCRPPELCRKTWQWSSPSSYI</sequence>
<feature type="signal peptide" evidence="12">
    <location>
        <begin position="1"/>
        <end position="19"/>
    </location>
</feature>
<keyword evidence="8" id="KW-0106">Calcium</keyword>
<keyword evidence="10" id="KW-0443">Lipid metabolism</keyword>
<evidence type="ECO:0000256" key="9">
    <source>
        <dbReference type="ARBA" id="ARBA00022963"/>
    </source>
</evidence>
<dbReference type="EMBL" id="GFBG01000081">
    <property type="protein sequence ID" value="JAW07086.1"/>
    <property type="molecule type" value="Transcribed_RNA"/>
</dbReference>
<keyword evidence="5" id="KW-0964">Secreted</keyword>
<dbReference type="GO" id="GO:0050482">
    <property type="term" value="P:arachidonate secretion"/>
    <property type="evidence" value="ECO:0007669"/>
    <property type="project" value="InterPro"/>
</dbReference>
<proteinExistence type="inferred from homology"/>
<dbReference type="InterPro" id="IPR033113">
    <property type="entry name" value="PLA2_histidine"/>
</dbReference>
<keyword evidence="12" id="KW-0732">Signal</keyword>
<evidence type="ECO:0000256" key="5">
    <source>
        <dbReference type="ARBA" id="ARBA00022525"/>
    </source>
</evidence>
<dbReference type="SUPFAM" id="SSF48619">
    <property type="entry name" value="Phospholipase A2, PLA2"/>
    <property type="match status" value="1"/>
</dbReference>
<keyword evidence="11" id="KW-0865">Zymogen</keyword>
<evidence type="ECO:0000256" key="11">
    <source>
        <dbReference type="ARBA" id="ARBA00023145"/>
    </source>
</evidence>
<evidence type="ECO:0000256" key="7">
    <source>
        <dbReference type="ARBA" id="ARBA00022801"/>
    </source>
</evidence>
<dbReference type="GO" id="GO:0046872">
    <property type="term" value="F:metal ion binding"/>
    <property type="evidence" value="ECO:0007669"/>
    <property type="project" value="UniProtKB-KW"/>
</dbReference>
<evidence type="ECO:0000256" key="12">
    <source>
        <dbReference type="SAM" id="SignalP"/>
    </source>
</evidence>
<reference evidence="14" key="1">
    <citation type="submission" date="2016-10" db="EMBL/GenBank/DDBJ databases">
        <title>Venom proteomic and venom gland transcriptomic analyses of the scorpion Megacormus gertschi Diaz-Najera, 1966 (Scorpiones: Euscorpiidae: Megacorminae).</title>
        <authorList>
            <person name="Santibanez-Lopez C.E."/>
            <person name="Cid-Uribe J.I."/>
            <person name="Zamudio F.Z."/>
            <person name="Batista C.V."/>
            <person name="Ortiz E."/>
            <person name="Possani L.D."/>
        </authorList>
    </citation>
    <scope>NUCLEOTIDE SEQUENCE</scope>
    <source>
        <tissue evidence="14">Venom gland</tissue>
    </source>
</reference>
<dbReference type="GO" id="GO:0004623">
    <property type="term" value="F:phospholipase A2 activity"/>
    <property type="evidence" value="ECO:0007669"/>
    <property type="project" value="UniProtKB-EC"/>
</dbReference>
<keyword evidence="7" id="KW-0378">Hydrolase</keyword>
<dbReference type="CDD" id="cd04704">
    <property type="entry name" value="PLA2_bee_venom_like"/>
    <property type="match status" value="1"/>
</dbReference>
<evidence type="ECO:0000256" key="6">
    <source>
        <dbReference type="ARBA" id="ARBA00022723"/>
    </source>
</evidence>
<keyword evidence="6" id="KW-0479">Metal-binding</keyword>
<dbReference type="InterPro" id="IPR016090">
    <property type="entry name" value="PLA2-like_dom"/>
</dbReference>
<evidence type="ECO:0000256" key="8">
    <source>
        <dbReference type="ARBA" id="ARBA00022837"/>
    </source>
</evidence>
<evidence type="ECO:0000256" key="2">
    <source>
        <dbReference type="ARBA" id="ARBA00001913"/>
    </source>
</evidence>
<dbReference type="PANTHER" id="PTHR12253">
    <property type="entry name" value="RH14732P"/>
    <property type="match status" value="1"/>
</dbReference>
<evidence type="ECO:0000313" key="14">
    <source>
        <dbReference type="EMBL" id="JAW07086.1"/>
    </source>
</evidence>
<feature type="chain" id="PRO_5012330045" evidence="12">
    <location>
        <begin position="20"/>
        <end position="225"/>
    </location>
</feature>
<comment type="cofactor">
    <cofactor evidence="2">
        <name>Ca(2+)</name>
        <dbReference type="ChEBI" id="CHEBI:29108"/>
    </cofactor>
</comment>
<dbReference type="GO" id="GO:0006644">
    <property type="term" value="P:phospholipid metabolic process"/>
    <property type="evidence" value="ECO:0007669"/>
    <property type="project" value="InterPro"/>
</dbReference>
<dbReference type="GO" id="GO:0005576">
    <property type="term" value="C:extracellular region"/>
    <property type="evidence" value="ECO:0007669"/>
    <property type="project" value="UniProtKB-SubCell"/>
</dbReference>
<organism evidence="14">
    <name type="scientific">Megacormus gertschi</name>
    <dbReference type="NCBI Taxonomy" id="1843536"/>
    <lineage>
        <taxon>Eukaryota</taxon>
        <taxon>Metazoa</taxon>
        <taxon>Ecdysozoa</taxon>
        <taxon>Arthropoda</taxon>
        <taxon>Chelicerata</taxon>
        <taxon>Arachnida</taxon>
        <taxon>Scorpiones</taxon>
        <taxon>Iurida</taxon>
        <taxon>Chactoidea</taxon>
        <taxon>Euscorpiidae</taxon>
        <taxon>Megacorminae</taxon>
        <taxon>Megacormini</taxon>
        <taxon>Megacormus</taxon>
    </lineage>
</organism>
<evidence type="ECO:0000259" key="13">
    <source>
        <dbReference type="Pfam" id="PF05826"/>
    </source>
</evidence>
<accession>A0A224X3N3</accession>
<feature type="domain" description="Phospholipase A2-like central" evidence="13">
    <location>
        <begin position="108"/>
        <end position="203"/>
    </location>
</feature>
<protein>
    <submittedName>
        <fullName evidence="14">Putative Phospholipase A2</fullName>
    </submittedName>
</protein>
<evidence type="ECO:0000256" key="4">
    <source>
        <dbReference type="ARBA" id="ARBA00009659"/>
    </source>
</evidence>
<comment type="catalytic activity">
    <reaction evidence="1">
        <text>a 1,2-diacyl-sn-glycero-3-phosphocholine + H2O = a 1-acyl-sn-glycero-3-phosphocholine + a fatty acid + H(+)</text>
        <dbReference type="Rhea" id="RHEA:15801"/>
        <dbReference type="ChEBI" id="CHEBI:15377"/>
        <dbReference type="ChEBI" id="CHEBI:15378"/>
        <dbReference type="ChEBI" id="CHEBI:28868"/>
        <dbReference type="ChEBI" id="CHEBI:57643"/>
        <dbReference type="ChEBI" id="CHEBI:58168"/>
        <dbReference type="EC" id="3.1.1.4"/>
    </reaction>
</comment>
<evidence type="ECO:0000256" key="1">
    <source>
        <dbReference type="ARBA" id="ARBA00001604"/>
    </source>
</evidence>
<comment type="subcellular location">
    <subcellularLocation>
        <location evidence="3">Secreted</location>
    </subcellularLocation>
</comment>